<dbReference type="Gramene" id="FCD_00002969-RA">
    <property type="protein sequence ID" value="FCD_00002969-RA:cds"/>
    <property type="gene ID" value="FCD_00002969"/>
</dbReference>
<protein>
    <submittedName>
        <fullName evidence="1">Uncharacterized protein</fullName>
    </submittedName>
</protein>
<dbReference type="AlphaFoldDB" id="A0AA88DJB1"/>
<name>A0AA88DJB1_FICCA</name>
<evidence type="ECO:0000313" key="1">
    <source>
        <dbReference type="EMBL" id="GMN49734.1"/>
    </source>
</evidence>
<keyword evidence="2" id="KW-1185">Reference proteome</keyword>
<reference evidence="1" key="1">
    <citation type="submission" date="2023-07" db="EMBL/GenBank/DDBJ databases">
        <title>draft genome sequence of fig (Ficus carica).</title>
        <authorList>
            <person name="Takahashi T."/>
            <person name="Nishimura K."/>
        </authorList>
    </citation>
    <scope>NUCLEOTIDE SEQUENCE</scope>
</reference>
<comment type="caution">
    <text evidence="1">The sequence shown here is derived from an EMBL/GenBank/DDBJ whole genome shotgun (WGS) entry which is preliminary data.</text>
</comment>
<proteinExistence type="predicted"/>
<evidence type="ECO:0000313" key="2">
    <source>
        <dbReference type="Proteomes" id="UP001187192"/>
    </source>
</evidence>
<organism evidence="1 2">
    <name type="scientific">Ficus carica</name>
    <name type="common">Common fig</name>
    <dbReference type="NCBI Taxonomy" id="3494"/>
    <lineage>
        <taxon>Eukaryota</taxon>
        <taxon>Viridiplantae</taxon>
        <taxon>Streptophyta</taxon>
        <taxon>Embryophyta</taxon>
        <taxon>Tracheophyta</taxon>
        <taxon>Spermatophyta</taxon>
        <taxon>Magnoliopsida</taxon>
        <taxon>eudicotyledons</taxon>
        <taxon>Gunneridae</taxon>
        <taxon>Pentapetalae</taxon>
        <taxon>rosids</taxon>
        <taxon>fabids</taxon>
        <taxon>Rosales</taxon>
        <taxon>Moraceae</taxon>
        <taxon>Ficeae</taxon>
        <taxon>Ficus</taxon>
    </lineage>
</organism>
<dbReference type="Proteomes" id="UP001187192">
    <property type="component" value="Unassembled WGS sequence"/>
</dbReference>
<gene>
    <name evidence="1" type="ORF">TIFTF001_018910</name>
</gene>
<dbReference type="EMBL" id="BTGU01000032">
    <property type="protein sequence ID" value="GMN49734.1"/>
    <property type="molecule type" value="Genomic_DNA"/>
</dbReference>
<accession>A0AA88DJB1</accession>
<sequence>MIPIRRIENCIERSEVLNFFASRAAFKRALNDLTADETDCEAVVAYVIVLLLVFYDVFNHRELLGGGETADTVPVGVLVVPEALGLAGFLELLYEVLGWLSTLDLVEAFFVNDLTVTPLLVLGVAESDLLRILRRRLKADIFVFHCHHVV</sequence>